<dbReference type="InterPro" id="IPR036034">
    <property type="entry name" value="PDZ_sf"/>
</dbReference>
<dbReference type="AlphaFoldDB" id="I2CQP1"/>
<feature type="compositionally biased region" description="Low complexity" evidence="1">
    <location>
        <begin position="443"/>
        <end position="454"/>
    </location>
</feature>
<feature type="region of interest" description="Disordered" evidence="1">
    <location>
        <begin position="431"/>
        <end position="484"/>
    </location>
</feature>
<feature type="region of interest" description="Disordered" evidence="1">
    <location>
        <begin position="267"/>
        <end position="363"/>
    </location>
</feature>
<dbReference type="Pfam" id="PF00595">
    <property type="entry name" value="PDZ"/>
    <property type="match status" value="1"/>
</dbReference>
<feature type="compositionally biased region" description="Basic and acidic residues" evidence="1">
    <location>
        <begin position="268"/>
        <end position="283"/>
    </location>
</feature>
<reference evidence="3" key="2">
    <citation type="journal article" date="2012" name="Nat. Commun.">
        <title>Draft genome sequence and genetic transformation of the oleaginous alga Nannochloropis gaditana.</title>
        <authorList>
            <person name="Radakovits R."/>
            <person name="Jinkerson R.E."/>
            <person name="Fuerstenberg S.I."/>
            <person name="Tae H."/>
            <person name="Settlage R.E."/>
            <person name="Boore J.L."/>
            <person name="Posewitz M.C."/>
        </authorList>
    </citation>
    <scope>NUCLEOTIDE SEQUENCE</scope>
    <source>
        <strain evidence="3">CCMP526</strain>
    </source>
</reference>
<evidence type="ECO:0000259" key="2">
    <source>
        <dbReference type="PROSITE" id="PS50106"/>
    </source>
</evidence>
<sequence length="736" mass="79543">MTLWTSPVPMHMAGKQVTAPRMETAVQDGEPSNTVSVVLASGAGDGAGSNLGSGASNNFTHSNSSASGSTTSTAPHQRRQTLANVPSAAEVHGRQEKWLEFAPTSPQRRASFVDEPGVVDGNPFEIFKEPARADHFGSQSFYEAGASYSAKQHAPPPSAASSVVSRPASATRLTASSIPLGPERLDSSYRPSSSTGNPFCEAPLSPIRYNKPIAKVELSPQSTALSAVAFSALDPLKRTESPTASVPLDQLKISAYNREQEVLAAAKAAEEQGKQFQEPEHYRRQLQLQQPQPTAHFQQDLPQPQGQAEQPHPQQGDWSAWSMQQGVLQAASQAQPASSTEWDAFGASPTVFPQKAPPSQPTFDNNFGWQSIPGAFTTTTPNSDDFRVLGGHAAGGGEDGGEGKRGGGAIFDPVRQKSLADASFDLSVGGFFPEEPTGAHTNAGTGSRRSSGAGHAEEEEEEGGLEDHAEEEDDDSMGGDGTGELEMQEEHFGEGGSGLEGRQRSASGMYYEVAFTAPTTFGMLLERKDEWVRGSVARRERTVVTLVVEGGEAEAKGVAVGSMIVSINGEEVTGLTYKETLERIKGQARPMQVVFERESLNEDVLQGYFFVSKGPFFSNPTTMDKWKRKYIVLGGPIAKKNVLQIYDSKRAYHNTVVALFQRKRPSHRVKTYALTYAFKLSQLQERRMDGHTAPLKFFAFMTPAARFKSVRIASETRKSVQGLQERFSRFAGKSTR</sequence>
<organism evidence="3">
    <name type="scientific">Nannochloropsis gaditana (strain CCMP526)</name>
    <name type="common">Green microalga</name>
    <name type="synonym">Microchloropsis gaditana</name>
    <dbReference type="NCBI Taxonomy" id="1093141"/>
    <lineage>
        <taxon>Eukaryota</taxon>
        <taxon>Sar</taxon>
        <taxon>Stramenopiles</taxon>
        <taxon>Ochrophyta</taxon>
        <taxon>Eustigmatophyceae</taxon>
        <taxon>Eustigmatales</taxon>
        <taxon>Monodopsidaceae</taxon>
        <taxon>Nannochloropsis</taxon>
    </lineage>
</organism>
<dbReference type="SUPFAM" id="SSF50156">
    <property type="entry name" value="PDZ domain-like"/>
    <property type="match status" value="1"/>
</dbReference>
<feature type="compositionally biased region" description="Polar residues" evidence="1">
    <location>
        <begin position="295"/>
        <end position="327"/>
    </location>
</feature>
<evidence type="ECO:0000256" key="1">
    <source>
        <dbReference type="SAM" id="MobiDB-lite"/>
    </source>
</evidence>
<evidence type="ECO:0000313" key="3">
    <source>
        <dbReference type="EMBL" id="AFJ69224.1"/>
    </source>
</evidence>
<feature type="compositionally biased region" description="Low complexity" evidence="1">
    <location>
        <begin position="52"/>
        <end position="73"/>
    </location>
</feature>
<dbReference type="InterPro" id="IPR001478">
    <property type="entry name" value="PDZ"/>
</dbReference>
<proteinExistence type="evidence at transcript level"/>
<feature type="region of interest" description="Disordered" evidence="1">
    <location>
        <begin position="48"/>
        <end position="79"/>
    </location>
</feature>
<dbReference type="Gene3D" id="2.30.42.10">
    <property type="match status" value="1"/>
</dbReference>
<dbReference type="SMART" id="SM00228">
    <property type="entry name" value="PDZ"/>
    <property type="match status" value="1"/>
</dbReference>
<feature type="compositionally biased region" description="Low complexity" evidence="1">
    <location>
        <begin position="329"/>
        <end position="339"/>
    </location>
</feature>
<protein>
    <recommendedName>
        <fullName evidence="2">PDZ domain-containing protein</fullName>
    </recommendedName>
</protein>
<dbReference type="PROSITE" id="PS50106">
    <property type="entry name" value="PDZ"/>
    <property type="match status" value="1"/>
</dbReference>
<gene>
    <name evidence="3" type="ORF">NGATSA_2003900</name>
</gene>
<feature type="region of interest" description="Disordered" evidence="1">
    <location>
        <begin position="390"/>
        <end position="411"/>
    </location>
</feature>
<name>I2CQP1_NANGC</name>
<dbReference type="EMBL" id="JU980161">
    <property type="protein sequence ID" value="AFJ69224.1"/>
    <property type="molecule type" value="mRNA"/>
</dbReference>
<feature type="domain" description="PDZ" evidence="2">
    <location>
        <begin position="522"/>
        <end position="599"/>
    </location>
</feature>
<feature type="region of interest" description="Disordered" evidence="1">
    <location>
        <begin position="147"/>
        <end position="166"/>
    </location>
</feature>
<reference evidence="3" key="1">
    <citation type="journal article" date="2012" name="Bioengineered">
        <title>Additional insights into the genome of the oleaginous model alga Nannochloropsis gaditana.</title>
        <authorList>
            <person name="Jinkerson R.E."/>
            <person name="Radakovits R."/>
            <person name="Posewitz M.C."/>
        </authorList>
    </citation>
    <scope>NUCLEOTIDE SEQUENCE</scope>
    <source>
        <strain evidence="3">CCMP526</strain>
    </source>
</reference>
<feature type="compositionally biased region" description="Acidic residues" evidence="1">
    <location>
        <begin position="457"/>
        <end position="477"/>
    </location>
</feature>
<accession>I2CQP1</accession>
<feature type="region of interest" description="Disordered" evidence="1">
    <location>
        <begin position="174"/>
        <end position="201"/>
    </location>
</feature>